<dbReference type="SUPFAM" id="SSF52540">
    <property type="entry name" value="P-loop containing nucleoside triphosphate hydrolases"/>
    <property type="match status" value="1"/>
</dbReference>
<evidence type="ECO:0000313" key="3">
    <source>
        <dbReference type="Proteomes" id="UP000027616"/>
    </source>
</evidence>
<dbReference type="GO" id="GO:0005524">
    <property type="term" value="F:ATP binding"/>
    <property type="evidence" value="ECO:0007669"/>
    <property type="project" value="InterPro"/>
</dbReference>
<dbReference type="STRING" id="1433126.BN938_1439"/>
<accession>A0A060R802</accession>
<dbReference type="PANTHER" id="PTHR43581">
    <property type="entry name" value="ATP/GTP PHOSPHATASE"/>
    <property type="match status" value="1"/>
</dbReference>
<protein>
    <recommendedName>
        <fullName evidence="1">ATPase AAA-type core domain-containing protein</fullName>
    </recommendedName>
</protein>
<dbReference type="PATRIC" id="fig|1433126.3.peg.1424"/>
<dbReference type="GO" id="GO:0016887">
    <property type="term" value="F:ATP hydrolysis activity"/>
    <property type="evidence" value="ECO:0007669"/>
    <property type="project" value="InterPro"/>
</dbReference>
<feature type="domain" description="ATPase AAA-type core" evidence="1">
    <location>
        <begin position="221"/>
        <end position="323"/>
    </location>
</feature>
<dbReference type="Gene3D" id="3.40.50.300">
    <property type="entry name" value="P-loop containing nucleotide triphosphate hydrolases"/>
    <property type="match status" value="1"/>
</dbReference>
<keyword evidence="3" id="KW-1185">Reference proteome</keyword>
<dbReference type="HOGENOM" id="CLU_061728_1_0_10"/>
<dbReference type="eggNOG" id="COG4637">
    <property type="taxonomic scope" value="Bacteria"/>
</dbReference>
<dbReference type="EMBL" id="HG934468">
    <property type="protein sequence ID" value="CDN31526.1"/>
    <property type="molecule type" value="Genomic_DNA"/>
</dbReference>
<dbReference type="InterPro" id="IPR003959">
    <property type="entry name" value="ATPase_AAA_core"/>
</dbReference>
<dbReference type="AlphaFoldDB" id="A0A060R802"/>
<dbReference type="InterPro" id="IPR027417">
    <property type="entry name" value="P-loop_NTPase"/>
</dbReference>
<dbReference type="Pfam" id="PF13304">
    <property type="entry name" value="AAA_21"/>
    <property type="match status" value="1"/>
</dbReference>
<gene>
    <name evidence="2" type="ORF">BN938_1439</name>
</gene>
<sequence length="376" mass="43012">MKIISVSYWDKKRNWGFRNFRPNDDLTMLVGASGVGKTKVLDAIENIKNIALGRSDKDFSGLIWDIAFVIDNNTYNWNGEFAIVPQSEFNVDANVNRVIRETIKKSGSTIIKREDDYIDYNGVRIKLDQSKSIVNLINEDSFRLIRAGFDSIREKRDEVDFFYTCLRVFDCHDPIFKGAINQIIIKACQNIPTLIFIAGSIEGSESYKNIKEKFTNIFPTVEDIRVVFSDENDEEYRKDSTILQIKERGVDNWISHKDISAGMVKTLYYLCQTEFAAEGTVILIDEIENSLGVNCIRDIADEITASNRNIQFIITSHHPYIINNVDAEYWQILTRKGGEVEFNTAQDLEIGGSRLTLFTQLSNSSAFITGQREVRE</sequence>
<proteinExistence type="predicted"/>
<dbReference type="OrthoDB" id="9805802at2"/>
<dbReference type="InterPro" id="IPR051396">
    <property type="entry name" value="Bact_Antivir_Def_Nuclease"/>
</dbReference>
<name>A0A060R802_9BACT</name>
<organism evidence="2 3">
    <name type="scientific">Mucinivorans hirudinis</name>
    <dbReference type="NCBI Taxonomy" id="1433126"/>
    <lineage>
        <taxon>Bacteria</taxon>
        <taxon>Pseudomonadati</taxon>
        <taxon>Bacteroidota</taxon>
        <taxon>Bacteroidia</taxon>
        <taxon>Bacteroidales</taxon>
        <taxon>Rikenellaceae</taxon>
        <taxon>Mucinivorans</taxon>
    </lineage>
</organism>
<dbReference type="PANTHER" id="PTHR43581:SF4">
    <property type="entry name" value="ATP_GTP PHOSPHATASE"/>
    <property type="match status" value="1"/>
</dbReference>
<reference evidence="2 3" key="1">
    <citation type="journal article" date="2015" name="Genome Announc.">
        <title>Complete Genome Sequence of the Novel Leech Symbiont Mucinivorans hirudinis M3T.</title>
        <authorList>
            <person name="Nelson M.C."/>
            <person name="Bomar L."/>
            <person name="Graf J."/>
        </authorList>
    </citation>
    <scope>NUCLEOTIDE SEQUENCE [LARGE SCALE GENOMIC DNA]</scope>
    <source>
        <strain evidence="3">M3</strain>
    </source>
</reference>
<evidence type="ECO:0000259" key="1">
    <source>
        <dbReference type="Pfam" id="PF13304"/>
    </source>
</evidence>
<evidence type="ECO:0000313" key="2">
    <source>
        <dbReference type="EMBL" id="CDN31526.1"/>
    </source>
</evidence>
<dbReference type="Proteomes" id="UP000027616">
    <property type="component" value="Chromosome I"/>
</dbReference>
<dbReference type="KEGG" id="rbc:BN938_1439"/>